<accession>A0A857DHC6</accession>
<dbReference type="Proteomes" id="UP000430508">
    <property type="component" value="Chromosome"/>
</dbReference>
<organism evidence="2 3">
    <name type="scientific">Dehalobacter restrictus</name>
    <dbReference type="NCBI Taxonomy" id="55583"/>
    <lineage>
        <taxon>Bacteria</taxon>
        <taxon>Bacillati</taxon>
        <taxon>Bacillota</taxon>
        <taxon>Clostridia</taxon>
        <taxon>Eubacteriales</taxon>
        <taxon>Desulfitobacteriaceae</taxon>
        <taxon>Dehalobacter</taxon>
    </lineage>
</organism>
<evidence type="ECO:0000313" key="3">
    <source>
        <dbReference type="Proteomes" id="UP000430508"/>
    </source>
</evidence>
<feature type="domain" description="DUF1659" evidence="1">
    <location>
        <begin position="2"/>
        <end position="72"/>
    </location>
</feature>
<evidence type="ECO:0000259" key="1">
    <source>
        <dbReference type="Pfam" id="PF07872"/>
    </source>
</evidence>
<name>A0A857DHC6_9FIRM</name>
<dbReference type="RefSeq" id="WP_025205451.1">
    <property type="nucleotide sequence ID" value="NZ_CP046996.1"/>
</dbReference>
<dbReference type="EMBL" id="CP046996">
    <property type="protein sequence ID" value="QHA00297.1"/>
    <property type="molecule type" value="Genomic_DNA"/>
</dbReference>
<evidence type="ECO:0000313" key="2">
    <source>
        <dbReference type="EMBL" id="QHA00297.1"/>
    </source>
</evidence>
<proteinExistence type="predicted"/>
<dbReference type="AlphaFoldDB" id="A0A857DHC6"/>
<dbReference type="InterPro" id="IPR012454">
    <property type="entry name" value="DUF1659"/>
</dbReference>
<dbReference type="Pfam" id="PF07872">
    <property type="entry name" value="DUF1659"/>
    <property type="match status" value="1"/>
</dbReference>
<protein>
    <submittedName>
        <fullName evidence="2">DUF1659 domain-containing protein</fullName>
    </submittedName>
</protein>
<reference evidence="2 3" key="1">
    <citation type="submission" date="2019-12" db="EMBL/GenBank/DDBJ databases">
        <title>Sequence classification of anaerobic respiratory reductive dehalogenases: First we see many, then we see few.</title>
        <authorList>
            <person name="Molenda O."/>
            <person name="Puentes Jacome L.A."/>
            <person name="Cao X."/>
            <person name="Nesbo C.L."/>
            <person name="Tang S."/>
            <person name="Morson N."/>
            <person name="Patron J."/>
            <person name="Lomheim L."/>
            <person name="Wishart D.S."/>
            <person name="Edwards E.A."/>
        </authorList>
    </citation>
    <scope>NUCLEOTIDE SEQUENCE [LARGE SCALE GENOMIC DNA]</scope>
    <source>
        <strain evidence="2 3">12DCA</strain>
    </source>
</reference>
<gene>
    <name evidence="2" type="ORF">GQ588_06425</name>
</gene>
<sequence length="74" mass="7689">MAVTATPLTSTLVVTCESGVTPAGDPVTRKKSFSGVRADATIQDAYDVATALFSLVQDQVLEVVLSSNSELADE</sequence>